<dbReference type="AlphaFoldDB" id="A0A9W8B1Y4"/>
<dbReference type="GO" id="GO:0046872">
    <property type="term" value="F:metal ion binding"/>
    <property type="evidence" value="ECO:0007669"/>
    <property type="project" value="UniProtKB-KW"/>
</dbReference>
<dbReference type="EMBL" id="JANBPY010000005">
    <property type="protein sequence ID" value="KAJ1970126.1"/>
    <property type="molecule type" value="Genomic_DNA"/>
</dbReference>
<dbReference type="InterPro" id="IPR008922">
    <property type="entry name" value="Di-copper_centre_dom_sf"/>
</dbReference>
<feature type="chain" id="PRO_5040785153" description="Tyrosinase copper-binding domain-containing protein" evidence="4">
    <location>
        <begin position="20"/>
        <end position="426"/>
    </location>
</feature>
<evidence type="ECO:0000259" key="5">
    <source>
        <dbReference type="PROSITE" id="PS00498"/>
    </source>
</evidence>
<feature type="region of interest" description="Disordered" evidence="3">
    <location>
        <begin position="311"/>
        <end position="336"/>
    </location>
</feature>
<gene>
    <name evidence="6" type="ORF">IWQ62_000166</name>
</gene>
<evidence type="ECO:0000256" key="3">
    <source>
        <dbReference type="SAM" id="MobiDB-lite"/>
    </source>
</evidence>
<name>A0A9W8B1Y4_9FUNG</name>
<dbReference type="PROSITE" id="PS00498">
    <property type="entry name" value="TYROSINASE_2"/>
    <property type="match status" value="1"/>
</dbReference>
<comment type="caution">
    <text evidence="6">The sequence shown here is derived from an EMBL/GenBank/DDBJ whole genome shotgun (WGS) entry which is preliminary data.</text>
</comment>
<dbReference type="SUPFAM" id="SSF48056">
    <property type="entry name" value="Di-copper centre-containing domain"/>
    <property type="match status" value="1"/>
</dbReference>
<keyword evidence="2" id="KW-0186">Copper</keyword>
<evidence type="ECO:0000313" key="7">
    <source>
        <dbReference type="Proteomes" id="UP001150925"/>
    </source>
</evidence>
<organism evidence="6 7">
    <name type="scientific">Dispira parvispora</name>
    <dbReference type="NCBI Taxonomy" id="1520584"/>
    <lineage>
        <taxon>Eukaryota</taxon>
        <taxon>Fungi</taxon>
        <taxon>Fungi incertae sedis</taxon>
        <taxon>Zoopagomycota</taxon>
        <taxon>Kickxellomycotina</taxon>
        <taxon>Dimargaritomycetes</taxon>
        <taxon>Dimargaritales</taxon>
        <taxon>Dimargaritaceae</taxon>
        <taxon>Dispira</taxon>
    </lineage>
</organism>
<dbReference type="Pfam" id="PF00264">
    <property type="entry name" value="Tyrosinase"/>
    <property type="match status" value="1"/>
</dbReference>
<dbReference type="Gene3D" id="1.10.1280.10">
    <property type="entry name" value="Di-copper center containing domain from catechol oxidase"/>
    <property type="match status" value="1"/>
</dbReference>
<feature type="domain" description="Tyrosinase copper-binding" evidence="5">
    <location>
        <begin position="227"/>
        <end position="238"/>
    </location>
</feature>
<sequence>MKLTLLTLAVACLAVRSAADDDTVDLGGHRHRCNSIHMRKEWRQMTPDEQSKYVSAVKELNNGDKPSKYDEFTKLHVDNGNSTHTWPVFLPFHRLFIRKFEEQLQRIDPSVVLAYWDWSIDSADPSSSPIWETYGGTGTGDDQCMTEGEFANWQVYYGVNGTEPHCLRRSFNRGTTLGPLFPPEYLEQTSRDTNNYTEWWDTLERSPHAIVHGFMGGDMLDMGSPNDPVFWLHHTFLDKLWSEWQDKNSVTDRAYSGNNIDGTPALLTDEIPGYPGTTVADVFDTTSRLLCYEYSDSSNLQGTGIATEIPVAPATPGANTRRSLSARDAKYTGDTPSLGQEPTFIHKIGGSNYHRTWNLIYHNDKKWATDLDARKLCNPDPIPADFINSMGYNEDHVRNDEAKAALQVTRFNVFFEKVCTTYDIPW</sequence>
<keyword evidence="1" id="KW-0479">Metal-binding</keyword>
<dbReference type="PANTHER" id="PTHR11474">
    <property type="entry name" value="TYROSINASE FAMILY MEMBER"/>
    <property type="match status" value="1"/>
</dbReference>
<evidence type="ECO:0000313" key="6">
    <source>
        <dbReference type="EMBL" id="KAJ1970126.1"/>
    </source>
</evidence>
<dbReference type="InterPro" id="IPR002227">
    <property type="entry name" value="Tyrosinase_Cu-bd"/>
</dbReference>
<proteinExistence type="predicted"/>
<evidence type="ECO:0000256" key="2">
    <source>
        <dbReference type="ARBA" id="ARBA00023008"/>
    </source>
</evidence>
<reference evidence="6" key="1">
    <citation type="submission" date="2022-07" db="EMBL/GenBank/DDBJ databases">
        <title>Phylogenomic reconstructions and comparative analyses of Kickxellomycotina fungi.</title>
        <authorList>
            <person name="Reynolds N.K."/>
            <person name="Stajich J.E."/>
            <person name="Barry K."/>
            <person name="Grigoriev I.V."/>
            <person name="Crous P."/>
            <person name="Smith M.E."/>
        </authorList>
    </citation>
    <scope>NUCLEOTIDE SEQUENCE</scope>
    <source>
        <strain evidence="6">RSA 1196</strain>
    </source>
</reference>
<keyword evidence="7" id="KW-1185">Reference proteome</keyword>
<dbReference type="PRINTS" id="PR00092">
    <property type="entry name" value="TYROSINASE"/>
</dbReference>
<feature type="signal peptide" evidence="4">
    <location>
        <begin position="1"/>
        <end position="19"/>
    </location>
</feature>
<accession>A0A9W8B1Y4</accession>
<evidence type="ECO:0000256" key="4">
    <source>
        <dbReference type="SAM" id="SignalP"/>
    </source>
</evidence>
<dbReference type="Proteomes" id="UP001150925">
    <property type="component" value="Unassembled WGS sequence"/>
</dbReference>
<keyword evidence="4" id="KW-0732">Signal</keyword>
<evidence type="ECO:0000256" key="1">
    <source>
        <dbReference type="ARBA" id="ARBA00022723"/>
    </source>
</evidence>
<dbReference type="PANTHER" id="PTHR11474:SF126">
    <property type="entry name" value="TYROSINASE-LIKE PROTEIN TYR-1-RELATED"/>
    <property type="match status" value="1"/>
</dbReference>
<dbReference type="GO" id="GO:0016491">
    <property type="term" value="F:oxidoreductase activity"/>
    <property type="evidence" value="ECO:0007669"/>
    <property type="project" value="InterPro"/>
</dbReference>
<dbReference type="OrthoDB" id="6132182at2759"/>
<protein>
    <recommendedName>
        <fullName evidence="5">Tyrosinase copper-binding domain-containing protein</fullName>
    </recommendedName>
</protein>
<dbReference type="InterPro" id="IPR050316">
    <property type="entry name" value="Tyrosinase/Hemocyanin"/>
</dbReference>